<reference evidence="1" key="2">
    <citation type="submission" date="2011-02" db="EMBL/GenBank/DDBJ databases">
        <authorList>
            <person name="MacLean D."/>
        </authorList>
    </citation>
    <scope>NUCLEOTIDE SEQUENCE</scope>
</reference>
<gene>
    <name evidence="1" type="primary">AlNc14C249G9609</name>
    <name evidence="1" type="ORF">ALNC14_107630</name>
</gene>
<protein>
    <submittedName>
        <fullName evidence="1">Uncharacterized protein AlNc14C249G9609</fullName>
    </submittedName>
</protein>
<dbReference type="HOGENOM" id="CLU_1172466_0_0_1"/>
<dbReference type="AlphaFoldDB" id="F0WTC9"/>
<sequence>MATTKNSRSCGDLKASFHRVLLETSMAHYQPETVALHASAMTKTIARGVREVHASRLMDKRVYSYQGKEKRTDLTCLKYGKRRNCALCQFPFNEINLPHEISYNRILVLYAKWNYSPKHEMLSAKYKTPRRYDVVRICRMCASLLSDPITCLETSHQASTSGQHVKVSNTFALPPLFPVEDDITPRQIKGTFAPKNCTDNAPAKAVACSKVSAPDFISLSEWAANNLKRNSIYYLME</sequence>
<proteinExistence type="predicted"/>
<reference evidence="1" key="1">
    <citation type="journal article" date="2011" name="PLoS Biol.">
        <title>Gene gain and loss during evolution of obligate parasitism in the white rust pathogen of Arabidopsis thaliana.</title>
        <authorList>
            <person name="Kemen E."/>
            <person name="Gardiner A."/>
            <person name="Schultz-Larsen T."/>
            <person name="Kemen A.C."/>
            <person name="Balmuth A.L."/>
            <person name="Robert-Seilaniantz A."/>
            <person name="Bailey K."/>
            <person name="Holub E."/>
            <person name="Studholme D.J."/>
            <person name="Maclean D."/>
            <person name="Jones J.D."/>
        </authorList>
    </citation>
    <scope>NUCLEOTIDE SEQUENCE</scope>
</reference>
<accession>F0WTC9</accession>
<evidence type="ECO:0000313" key="1">
    <source>
        <dbReference type="EMBL" id="CCA24619.1"/>
    </source>
</evidence>
<name>F0WTC9_9STRA</name>
<organism evidence="1">
    <name type="scientific">Albugo laibachii Nc14</name>
    <dbReference type="NCBI Taxonomy" id="890382"/>
    <lineage>
        <taxon>Eukaryota</taxon>
        <taxon>Sar</taxon>
        <taxon>Stramenopiles</taxon>
        <taxon>Oomycota</taxon>
        <taxon>Peronosporomycetes</taxon>
        <taxon>Albuginales</taxon>
        <taxon>Albuginaceae</taxon>
        <taxon>Albugo</taxon>
    </lineage>
</organism>
<dbReference type="EMBL" id="FR824294">
    <property type="protein sequence ID" value="CCA24619.1"/>
    <property type="molecule type" value="Genomic_DNA"/>
</dbReference>